<evidence type="ECO:0000313" key="2">
    <source>
        <dbReference type="Proteomes" id="UP000624183"/>
    </source>
</evidence>
<reference evidence="2" key="1">
    <citation type="journal article" date="2019" name="Int. J. Syst. Evol. Microbiol.">
        <title>The Global Catalogue of Microorganisms (GCM) 10K type strain sequencing project: providing services to taxonomists for standard genome sequencing and annotation.</title>
        <authorList>
            <consortium name="The Broad Institute Genomics Platform"/>
            <consortium name="The Broad Institute Genome Sequencing Center for Infectious Disease"/>
            <person name="Wu L."/>
            <person name="Ma J."/>
        </authorList>
    </citation>
    <scope>NUCLEOTIDE SEQUENCE [LARGE SCALE GENOMIC DNA]</scope>
    <source>
        <strain evidence="2">JCM 4602</strain>
    </source>
</reference>
<gene>
    <name evidence="1" type="ORF">GCM10010328_35380</name>
</gene>
<keyword evidence="2" id="KW-1185">Reference proteome</keyword>
<name>A0ABQ3BTU5_9ACTN</name>
<organism evidence="1 2">
    <name type="scientific">Streptomyces rubiginosohelvolus</name>
    <dbReference type="NCBI Taxonomy" id="67362"/>
    <lineage>
        <taxon>Bacteria</taxon>
        <taxon>Bacillati</taxon>
        <taxon>Actinomycetota</taxon>
        <taxon>Actinomycetes</taxon>
        <taxon>Kitasatosporales</taxon>
        <taxon>Streptomycetaceae</taxon>
        <taxon>Streptomyces</taxon>
    </lineage>
</organism>
<dbReference type="EMBL" id="BMUW01000005">
    <property type="protein sequence ID" value="GGZ57422.1"/>
    <property type="molecule type" value="Genomic_DNA"/>
</dbReference>
<comment type="caution">
    <text evidence="1">The sequence shown here is derived from an EMBL/GenBank/DDBJ whole genome shotgun (WGS) entry which is preliminary data.</text>
</comment>
<dbReference type="Proteomes" id="UP000624183">
    <property type="component" value="Unassembled WGS sequence"/>
</dbReference>
<accession>A0ABQ3BTU5</accession>
<proteinExistence type="predicted"/>
<sequence length="208" mass="24016">MYILVPDDPMFMTRFLEMEEPLFHSLYYLHLAKLPEAQAEKIRRAYDSWGDIQRAIPGHLTWHTHKSFEIAEYSRRNSKGYSLYGPEGEQLISMYAVEVSVESLSSLTECLRLLELAELETHSPLAEALAEIREADLDRELVDNYRRVLKALQLSAPRALVAELMGAAPEVSLNAALYAEYADYRDQFCLALSTGDWWMYTMHRSLYL</sequence>
<evidence type="ECO:0000313" key="1">
    <source>
        <dbReference type="EMBL" id="GGZ57422.1"/>
    </source>
</evidence>
<protein>
    <submittedName>
        <fullName evidence="1">Uncharacterized protein</fullName>
    </submittedName>
</protein>